<reference evidence="2 3" key="1">
    <citation type="journal article" date="2018" name="Environ. Microbiol.">
        <title>Isolation and genomic characterization of Novimethylophilus kurashikiensis gen. nov. sp. nov., a new lanthanide-dependent methylotrophic species of Methylophilaceae.</title>
        <authorList>
            <person name="Lv H."/>
            <person name="Sahin N."/>
            <person name="Tani A."/>
        </authorList>
    </citation>
    <scope>NUCLEOTIDE SEQUENCE [LARGE SCALE GENOMIC DNA]</scope>
    <source>
        <strain evidence="2 3">La2-4</strain>
    </source>
</reference>
<dbReference type="InterPro" id="IPR018733">
    <property type="entry name" value="DUF2274"/>
</dbReference>
<feature type="compositionally biased region" description="Polar residues" evidence="1">
    <location>
        <begin position="84"/>
        <end position="94"/>
    </location>
</feature>
<accession>A0A2R5F8F9</accession>
<proteinExistence type="predicted"/>
<name>A0A2R5F8F9_9PROT</name>
<organism evidence="2 3">
    <name type="scientific">Novimethylophilus kurashikiensis</name>
    <dbReference type="NCBI Taxonomy" id="1825523"/>
    <lineage>
        <taxon>Bacteria</taxon>
        <taxon>Pseudomonadati</taxon>
        <taxon>Pseudomonadota</taxon>
        <taxon>Betaproteobacteria</taxon>
        <taxon>Nitrosomonadales</taxon>
        <taxon>Methylophilaceae</taxon>
        <taxon>Novimethylophilus</taxon>
    </lineage>
</organism>
<sequence>MKLSRIPVSESTVKHTFSLKESTSDLLHKYQACYMAEHEVEITMKDMVEAMLTSFMADDKTFQKYLKQPQAAAAPSAPAAPASNYGSGAESSTL</sequence>
<feature type="compositionally biased region" description="Low complexity" evidence="1">
    <location>
        <begin position="73"/>
        <end position="83"/>
    </location>
</feature>
<dbReference type="Proteomes" id="UP000245081">
    <property type="component" value="Unassembled WGS sequence"/>
</dbReference>
<evidence type="ECO:0000313" key="3">
    <source>
        <dbReference type="Proteomes" id="UP000245081"/>
    </source>
</evidence>
<feature type="region of interest" description="Disordered" evidence="1">
    <location>
        <begin position="73"/>
        <end position="94"/>
    </location>
</feature>
<gene>
    <name evidence="2" type="ORF">NMK_2105</name>
</gene>
<keyword evidence="3" id="KW-1185">Reference proteome</keyword>
<comment type="caution">
    <text evidence="2">The sequence shown here is derived from an EMBL/GenBank/DDBJ whole genome shotgun (WGS) entry which is preliminary data.</text>
</comment>
<protein>
    <submittedName>
        <fullName evidence="2">Alpha-ribazole phosphatase</fullName>
    </submittedName>
</protein>
<evidence type="ECO:0000313" key="2">
    <source>
        <dbReference type="EMBL" id="GBG14506.1"/>
    </source>
</evidence>
<evidence type="ECO:0000256" key="1">
    <source>
        <dbReference type="SAM" id="MobiDB-lite"/>
    </source>
</evidence>
<dbReference type="AlphaFoldDB" id="A0A2R5F8F9"/>
<dbReference type="EMBL" id="BDOQ01000008">
    <property type="protein sequence ID" value="GBG14506.1"/>
    <property type="molecule type" value="Genomic_DNA"/>
</dbReference>
<dbReference type="Pfam" id="PF10038">
    <property type="entry name" value="DUF2274"/>
    <property type="match status" value="1"/>
</dbReference>
<dbReference type="RefSeq" id="WP_181376243.1">
    <property type="nucleotide sequence ID" value="NZ_BDOQ01000008.1"/>
</dbReference>